<dbReference type="VEuPathDB" id="CryptoDB:Vbra_19449"/>
<evidence type="ECO:0000256" key="1">
    <source>
        <dbReference type="ARBA" id="ARBA00004496"/>
    </source>
</evidence>
<feature type="repeat" description="WD" evidence="5">
    <location>
        <begin position="73"/>
        <end position="107"/>
    </location>
</feature>
<dbReference type="InterPro" id="IPR001680">
    <property type="entry name" value="WD40_rpt"/>
</dbReference>
<dbReference type="AlphaFoldDB" id="A0A0G4H3C1"/>
<dbReference type="GO" id="GO:0005868">
    <property type="term" value="C:cytoplasmic dynein complex"/>
    <property type="evidence" value="ECO:0007669"/>
    <property type="project" value="TreeGrafter"/>
</dbReference>
<protein>
    <submittedName>
        <fullName evidence="6">Uncharacterized protein</fullName>
    </submittedName>
</protein>
<dbReference type="InParanoid" id="A0A0G4H3C1"/>
<reference evidence="6" key="1">
    <citation type="submission" date="2014-11" db="EMBL/GenBank/DDBJ databases">
        <authorList>
            <person name="Zhu J."/>
            <person name="Qi W."/>
            <person name="Song R."/>
        </authorList>
    </citation>
    <scope>NUCLEOTIDE SEQUENCE [LARGE SCALE GENOMIC DNA]</scope>
</reference>
<dbReference type="OrthoDB" id="4189at2759"/>
<dbReference type="PROSITE" id="PS50294">
    <property type="entry name" value="WD_REPEATS_REGION"/>
    <property type="match status" value="1"/>
</dbReference>
<evidence type="ECO:0000256" key="3">
    <source>
        <dbReference type="ARBA" id="ARBA00022574"/>
    </source>
</evidence>
<dbReference type="Gene3D" id="2.130.10.10">
    <property type="entry name" value="YVTN repeat-like/Quinoprotein amine dehydrogenase"/>
    <property type="match status" value="1"/>
</dbReference>
<comment type="subcellular location">
    <subcellularLocation>
        <location evidence="1">Cytoplasm</location>
    </subcellularLocation>
</comment>
<proteinExistence type="predicted"/>
<name>A0A0G4H3C1_VITBC</name>
<dbReference type="InterPro" id="IPR050687">
    <property type="entry name" value="Dynein_IC"/>
</dbReference>
<dbReference type="SUPFAM" id="SSF50978">
    <property type="entry name" value="WD40 repeat-like"/>
    <property type="match status" value="1"/>
</dbReference>
<evidence type="ECO:0000256" key="2">
    <source>
        <dbReference type="ARBA" id="ARBA00022490"/>
    </source>
</evidence>
<dbReference type="GO" id="GO:0005737">
    <property type="term" value="C:cytoplasm"/>
    <property type="evidence" value="ECO:0007669"/>
    <property type="project" value="UniProtKB-SubCell"/>
</dbReference>
<keyword evidence="2" id="KW-0963">Cytoplasm</keyword>
<dbReference type="PANTHER" id="PTHR12442:SF22">
    <property type="entry name" value="CYTOPLASMIC DYNEIN 1 INTERMEDIATE CHAIN-RELATED"/>
    <property type="match status" value="1"/>
</dbReference>
<dbReference type="InterPro" id="IPR036322">
    <property type="entry name" value="WD40_repeat_dom_sf"/>
</dbReference>
<evidence type="ECO:0000256" key="5">
    <source>
        <dbReference type="PROSITE-ProRule" id="PRU00221"/>
    </source>
</evidence>
<dbReference type="GO" id="GO:0045503">
    <property type="term" value="F:dynein light chain binding"/>
    <property type="evidence" value="ECO:0007669"/>
    <property type="project" value="TreeGrafter"/>
</dbReference>
<dbReference type="EMBL" id="CDMY01000964">
    <property type="protein sequence ID" value="CEM37960.1"/>
    <property type="molecule type" value="Genomic_DNA"/>
</dbReference>
<dbReference type="PROSITE" id="PS50082">
    <property type="entry name" value="WD_REPEATS_2"/>
    <property type="match status" value="1"/>
</dbReference>
<dbReference type="GO" id="GO:0045504">
    <property type="term" value="F:dynein heavy chain binding"/>
    <property type="evidence" value="ECO:0007669"/>
    <property type="project" value="TreeGrafter"/>
</dbReference>
<dbReference type="InterPro" id="IPR015943">
    <property type="entry name" value="WD40/YVTN_repeat-like_dom_sf"/>
</dbReference>
<keyword evidence="3 5" id="KW-0853">WD repeat</keyword>
<dbReference type="Proteomes" id="UP000041254">
    <property type="component" value="Unassembled WGS sequence"/>
</dbReference>
<accession>A0A0G4H3C1</accession>
<dbReference type="PhylomeDB" id="A0A0G4H3C1"/>
<gene>
    <name evidence="6" type="ORF">Vbra_19449</name>
</gene>
<evidence type="ECO:0000313" key="7">
    <source>
        <dbReference type="Proteomes" id="UP000041254"/>
    </source>
</evidence>
<organism evidence="6 7">
    <name type="scientific">Vitrella brassicaformis (strain CCMP3155)</name>
    <dbReference type="NCBI Taxonomy" id="1169540"/>
    <lineage>
        <taxon>Eukaryota</taxon>
        <taxon>Sar</taxon>
        <taxon>Alveolata</taxon>
        <taxon>Colpodellida</taxon>
        <taxon>Vitrellaceae</taxon>
        <taxon>Vitrella</taxon>
    </lineage>
</organism>
<keyword evidence="4" id="KW-0677">Repeat</keyword>
<dbReference type="PANTHER" id="PTHR12442">
    <property type="entry name" value="DYNEIN INTERMEDIATE CHAIN"/>
    <property type="match status" value="1"/>
</dbReference>
<evidence type="ECO:0000313" key="6">
    <source>
        <dbReference type="EMBL" id="CEM37960.1"/>
    </source>
</evidence>
<keyword evidence="7" id="KW-1185">Reference proteome</keyword>
<dbReference type="GO" id="GO:0010970">
    <property type="term" value="P:transport along microtubule"/>
    <property type="evidence" value="ECO:0007669"/>
    <property type="project" value="TreeGrafter"/>
</dbReference>
<dbReference type="STRING" id="1169540.A0A0G4H3C1"/>
<sequence>MDLKPADAGAGTVGTGVGVGAPVGGKLAIDSKAKDILGEKHPHHPAVFASVDGEGNLDVWDLNKDLESPHVRVNSGESAMNHLCWSPDGRRLVSGTSEGIIAVWNVDKELTTPKPEDWARLEEQIMDLKPADAGAGTVGTGVGVGAPVGGKLAIDSKAKDILGEK</sequence>
<dbReference type="SMART" id="SM00320">
    <property type="entry name" value="WD40"/>
    <property type="match status" value="1"/>
</dbReference>
<evidence type="ECO:0000256" key="4">
    <source>
        <dbReference type="ARBA" id="ARBA00022737"/>
    </source>
</evidence>